<dbReference type="InterPro" id="IPR050639">
    <property type="entry name" value="SSR_resolvase"/>
</dbReference>
<keyword evidence="2" id="KW-0233">DNA recombination</keyword>
<proteinExistence type="predicted"/>
<dbReference type="EMBL" id="BMHT01000011">
    <property type="protein sequence ID" value="GGF27319.1"/>
    <property type="molecule type" value="Genomic_DNA"/>
</dbReference>
<accession>A0ABQ1UUA9</accession>
<dbReference type="PANTHER" id="PTHR30461">
    <property type="entry name" value="DNA-INVERTASE FROM LAMBDOID PROPHAGE"/>
    <property type="match status" value="1"/>
</dbReference>
<dbReference type="InterPro" id="IPR036162">
    <property type="entry name" value="Resolvase-like_N_sf"/>
</dbReference>
<evidence type="ECO:0000256" key="2">
    <source>
        <dbReference type="ARBA" id="ARBA00023172"/>
    </source>
</evidence>
<dbReference type="SUPFAM" id="SSF53041">
    <property type="entry name" value="Resolvase-like"/>
    <property type="match status" value="1"/>
</dbReference>
<evidence type="ECO:0000259" key="3">
    <source>
        <dbReference type="SMART" id="SM00857"/>
    </source>
</evidence>
<keyword evidence="5" id="KW-1185">Reference proteome</keyword>
<feature type="domain" description="Resolvase/invertase-type recombinase catalytic" evidence="3">
    <location>
        <begin position="3"/>
        <end position="136"/>
    </location>
</feature>
<dbReference type="Pfam" id="PF07508">
    <property type="entry name" value="Recombinase"/>
    <property type="match status" value="1"/>
</dbReference>
<evidence type="ECO:0000256" key="1">
    <source>
        <dbReference type="ARBA" id="ARBA00023125"/>
    </source>
</evidence>
<evidence type="ECO:0000313" key="4">
    <source>
        <dbReference type="EMBL" id="GGF27319.1"/>
    </source>
</evidence>
<organism evidence="4 5">
    <name type="scientific">Hymenobacter cavernae</name>
    <dbReference type="NCBI Taxonomy" id="2044852"/>
    <lineage>
        <taxon>Bacteria</taxon>
        <taxon>Pseudomonadati</taxon>
        <taxon>Bacteroidota</taxon>
        <taxon>Cytophagia</taxon>
        <taxon>Cytophagales</taxon>
        <taxon>Hymenobacteraceae</taxon>
        <taxon>Hymenobacter</taxon>
    </lineage>
</organism>
<protein>
    <submittedName>
        <fullName evidence="4">Resolvase</fullName>
    </submittedName>
</protein>
<dbReference type="PANTHER" id="PTHR30461:SF2">
    <property type="entry name" value="SERINE RECOMBINASE PINE-RELATED"/>
    <property type="match status" value="1"/>
</dbReference>
<dbReference type="InterPro" id="IPR011109">
    <property type="entry name" value="DNA_bind_recombinase_dom"/>
</dbReference>
<keyword evidence="1" id="KW-0238">DNA-binding</keyword>
<reference evidence="5" key="1">
    <citation type="journal article" date="2019" name="Int. J. Syst. Evol. Microbiol.">
        <title>The Global Catalogue of Microorganisms (GCM) 10K type strain sequencing project: providing services to taxonomists for standard genome sequencing and annotation.</title>
        <authorList>
            <consortium name="The Broad Institute Genomics Platform"/>
            <consortium name="The Broad Institute Genome Sequencing Center for Infectious Disease"/>
            <person name="Wu L."/>
            <person name="Ma J."/>
        </authorList>
    </citation>
    <scope>NUCLEOTIDE SEQUENCE [LARGE SCALE GENOMIC DNA]</scope>
    <source>
        <strain evidence="5">CGMCC 1.15197</strain>
    </source>
</reference>
<comment type="caution">
    <text evidence="4">The sequence shown here is derived from an EMBL/GenBank/DDBJ whole genome shotgun (WGS) entry which is preliminary data.</text>
</comment>
<dbReference type="Proteomes" id="UP000632273">
    <property type="component" value="Unassembled WGS sequence"/>
</dbReference>
<dbReference type="Gene3D" id="3.40.50.1390">
    <property type="entry name" value="Resolvase, N-terminal catalytic domain"/>
    <property type="match status" value="1"/>
</dbReference>
<dbReference type="InterPro" id="IPR006119">
    <property type="entry name" value="Resolv_N"/>
</dbReference>
<name>A0ABQ1UUA9_9BACT</name>
<gene>
    <name evidence="4" type="ORF">GCM10011383_43710</name>
</gene>
<dbReference type="SMART" id="SM00857">
    <property type="entry name" value="Resolvase"/>
    <property type="match status" value="1"/>
</dbReference>
<dbReference type="Pfam" id="PF00239">
    <property type="entry name" value="Resolvase"/>
    <property type="match status" value="1"/>
</dbReference>
<dbReference type="CDD" id="cd00338">
    <property type="entry name" value="Ser_Recombinase"/>
    <property type="match status" value="1"/>
</dbReference>
<evidence type="ECO:0000313" key="5">
    <source>
        <dbReference type="Proteomes" id="UP000632273"/>
    </source>
</evidence>
<dbReference type="RefSeq" id="WP_188816228.1">
    <property type="nucleotide sequence ID" value="NZ_BMHT01000011.1"/>
</dbReference>
<sequence length="215" mass="23543">MPYVAYYRVSTQKQGASGLGLEAQQAAVRGYVQDPAAIVATFQEVESGKNSQRPELAKAVAECRRLGATLLVAKLDRMSRDAAYILRLEVPFVAADMPELNTLTKGIFASLAQHERELISQRTQEALAAKKARGEPLGTPVNLSTAGRIQGRAQQQENARTHKANVQAQHLIHLLREKGLSLRQIAQALNEKGYRTRRGCAFTGKGVQLLLQRSA</sequence>